<proteinExistence type="predicted"/>
<accession>A0A218XFH4</accession>
<reference evidence="3" key="1">
    <citation type="journal article" date="2017" name="Plant J.">
        <title>The pomegranate (Punica granatum L.) genome and the genomics of punicalagin biosynthesis.</title>
        <authorList>
            <person name="Qin G."/>
            <person name="Xu C."/>
            <person name="Ming R."/>
            <person name="Tang H."/>
            <person name="Guyot R."/>
            <person name="Kramer E.M."/>
            <person name="Hu Y."/>
            <person name="Yi X."/>
            <person name="Qi Y."/>
            <person name="Xu X."/>
            <person name="Gao Z."/>
            <person name="Pan H."/>
            <person name="Jian J."/>
            <person name="Tian Y."/>
            <person name="Yue Z."/>
            <person name="Xu Y."/>
        </authorList>
    </citation>
    <scope>NUCLEOTIDE SEQUENCE [LARGE SCALE GENOMIC DNA]</scope>
    <source>
        <strain evidence="3">cv. Dabenzi</strain>
    </source>
</reference>
<feature type="region of interest" description="Disordered" evidence="1">
    <location>
        <begin position="81"/>
        <end position="109"/>
    </location>
</feature>
<organism evidence="2 3">
    <name type="scientific">Punica granatum</name>
    <name type="common">Pomegranate</name>
    <dbReference type="NCBI Taxonomy" id="22663"/>
    <lineage>
        <taxon>Eukaryota</taxon>
        <taxon>Viridiplantae</taxon>
        <taxon>Streptophyta</taxon>
        <taxon>Embryophyta</taxon>
        <taxon>Tracheophyta</taxon>
        <taxon>Spermatophyta</taxon>
        <taxon>Magnoliopsida</taxon>
        <taxon>eudicotyledons</taxon>
        <taxon>Gunneridae</taxon>
        <taxon>Pentapetalae</taxon>
        <taxon>rosids</taxon>
        <taxon>malvids</taxon>
        <taxon>Myrtales</taxon>
        <taxon>Lythraceae</taxon>
        <taxon>Punica</taxon>
    </lineage>
</organism>
<name>A0A218XFH4_PUNGR</name>
<evidence type="ECO:0000313" key="3">
    <source>
        <dbReference type="Proteomes" id="UP000197138"/>
    </source>
</evidence>
<dbReference type="Proteomes" id="UP000197138">
    <property type="component" value="Unassembled WGS sequence"/>
</dbReference>
<dbReference type="EMBL" id="MTKT01001810">
    <property type="protein sequence ID" value="OWM83673.1"/>
    <property type="molecule type" value="Genomic_DNA"/>
</dbReference>
<evidence type="ECO:0000313" key="2">
    <source>
        <dbReference type="EMBL" id="OWM83673.1"/>
    </source>
</evidence>
<evidence type="ECO:0000256" key="1">
    <source>
        <dbReference type="SAM" id="MobiDB-lite"/>
    </source>
</evidence>
<protein>
    <submittedName>
        <fullName evidence="2">Uncharacterized protein</fullName>
    </submittedName>
</protein>
<comment type="caution">
    <text evidence="2">The sequence shown here is derived from an EMBL/GenBank/DDBJ whole genome shotgun (WGS) entry which is preliminary data.</text>
</comment>
<dbReference type="AlphaFoldDB" id="A0A218XFH4"/>
<sequence length="140" mass="16207">MHGFTIMIQQSIALAHIHNSCALLMLEACTSSHDGHVSLLLDQEAVWLVKRRADLVKRQHGLWRRYRRQPRSYRSPLLAATGRRGRRRDHRRGAVDCPHKHNTGNGDDVEEGRCNLPNTLQHPLCLRSRARDHHQLTNNY</sequence>
<gene>
    <name evidence="2" type="ORF">CDL15_Pgr004103</name>
</gene>